<gene>
    <name evidence="1" type="ORF">UT53_C0004G0014</name>
</gene>
<evidence type="ECO:0000313" key="1">
    <source>
        <dbReference type="EMBL" id="KKR23916.1"/>
    </source>
</evidence>
<sequence>MSANDQENSIENFTNAISETKIESSDIVWQEQLKAGWPIRIVEIRGVGHIFFRSDDRSDRQGQEYSIRPNLEKLAYDINLWLGFNIVPATSYKELDGDMGIAQRIMMGAVSANMVTNDWTRDLDDLELLKAGVFDYLIDAKDRRLNSFLIDQSKHKVWLINNDAIMFNDGLNGSIIFNKCHEKQLIKRIPAGLISSVSRALAQADKLIKDEKLLENERIILMNFSAKAEQLIRDKQIL</sequence>
<dbReference type="EMBL" id="LBXD01000004">
    <property type="protein sequence ID" value="KKR23916.1"/>
    <property type="molecule type" value="Genomic_DNA"/>
</dbReference>
<organism evidence="1 2">
    <name type="scientific">Candidatus Yanofskybacteria bacterium GW2011_GWD2_39_48</name>
    <dbReference type="NCBI Taxonomy" id="1619031"/>
    <lineage>
        <taxon>Bacteria</taxon>
        <taxon>Candidatus Yanofskyibacteriota</taxon>
    </lineage>
</organism>
<reference evidence="1 2" key="1">
    <citation type="journal article" date="2015" name="Nature">
        <title>rRNA introns, odd ribosomes, and small enigmatic genomes across a large radiation of phyla.</title>
        <authorList>
            <person name="Brown C.T."/>
            <person name="Hug L.A."/>
            <person name="Thomas B.C."/>
            <person name="Sharon I."/>
            <person name="Castelle C.J."/>
            <person name="Singh A."/>
            <person name="Wilkins M.J."/>
            <person name="Williams K.H."/>
            <person name="Banfield J.F."/>
        </authorList>
    </citation>
    <scope>NUCLEOTIDE SEQUENCE [LARGE SCALE GENOMIC DNA]</scope>
</reference>
<evidence type="ECO:0000313" key="2">
    <source>
        <dbReference type="Proteomes" id="UP000034764"/>
    </source>
</evidence>
<protein>
    <submittedName>
        <fullName evidence="1">Uncharacterized protein</fullName>
    </submittedName>
</protein>
<comment type="caution">
    <text evidence="1">The sequence shown here is derived from an EMBL/GenBank/DDBJ whole genome shotgun (WGS) entry which is preliminary data.</text>
</comment>
<name>A0A0G0PFE6_9BACT</name>
<accession>A0A0G0PFE6</accession>
<dbReference type="AlphaFoldDB" id="A0A0G0PFE6"/>
<dbReference type="Proteomes" id="UP000034764">
    <property type="component" value="Unassembled WGS sequence"/>
</dbReference>
<proteinExistence type="predicted"/>